<protein>
    <recommendedName>
        <fullName evidence="3">Transposase, Ptta/En/Spm, plant</fullName>
    </recommendedName>
</protein>
<evidence type="ECO:0008006" key="3">
    <source>
        <dbReference type="Google" id="ProtNLM"/>
    </source>
</evidence>
<proteinExistence type="predicted"/>
<sequence>MYPDWWERLCEHWAKEEVLKMSSQNRKNRYTGGHAHHTSGSWSIAMHRQIMVIENGGMPVSKLEVFNKTHTRNGGTGEFVSERAKRTVEGFKKRLEEAGDKQIDPHLAWVQEVGGRNRGRYYGLTGIIDKAKLDELAKSMPDCFGKKGQRQKFTQEQVQQMINQALQGLNETWEKKFKSLEQSVRGAPLLGVDPEHVLGSSAAGEGDQEDQSRHHDAPDSQQGESHEDDDEEVVSTSV</sequence>
<evidence type="ECO:0000256" key="1">
    <source>
        <dbReference type="SAM" id="MobiDB-lite"/>
    </source>
</evidence>
<reference evidence="2" key="2">
    <citation type="journal article" date="2015" name="Data Brief">
        <title>Shoot transcriptome of the giant reed, Arundo donax.</title>
        <authorList>
            <person name="Barrero R.A."/>
            <person name="Guerrero F.D."/>
            <person name="Moolhuijzen P."/>
            <person name="Goolsby J.A."/>
            <person name="Tidwell J."/>
            <person name="Bellgard S.E."/>
            <person name="Bellgard M.I."/>
        </authorList>
    </citation>
    <scope>NUCLEOTIDE SEQUENCE</scope>
    <source>
        <tissue evidence="2">Shoot tissue taken approximately 20 cm above the soil surface</tissue>
    </source>
</reference>
<feature type="region of interest" description="Disordered" evidence="1">
    <location>
        <begin position="191"/>
        <end position="238"/>
    </location>
</feature>
<dbReference type="Pfam" id="PF03004">
    <property type="entry name" value="Transposase_24"/>
    <property type="match status" value="1"/>
</dbReference>
<organism evidence="2">
    <name type="scientific">Arundo donax</name>
    <name type="common">Giant reed</name>
    <name type="synonym">Donax arundinaceus</name>
    <dbReference type="NCBI Taxonomy" id="35708"/>
    <lineage>
        <taxon>Eukaryota</taxon>
        <taxon>Viridiplantae</taxon>
        <taxon>Streptophyta</taxon>
        <taxon>Embryophyta</taxon>
        <taxon>Tracheophyta</taxon>
        <taxon>Spermatophyta</taxon>
        <taxon>Magnoliopsida</taxon>
        <taxon>Liliopsida</taxon>
        <taxon>Poales</taxon>
        <taxon>Poaceae</taxon>
        <taxon>PACMAD clade</taxon>
        <taxon>Arundinoideae</taxon>
        <taxon>Arundineae</taxon>
        <taxon>Arundo</taxon>
    </lineage>
</organism>
<feature type="compositionally biased region" description="Acidic residues" evidence="1">
    <location>
        <begin position="226"/>
        <end position="238"/>
    </location>
</feature>
<reference evidence="2" key="1">
    <citation type="submission" date="2014-09" db="EMBL/GenBank/DDBJ databases">
        <authorList>
            <person name="Magalhaes I.L.F."/>
            <person name="Oliveira U."/>
            <person name="Santos F.R."/>
            <person name="Vidigal T.H.D.A."/>
            <person name="Brescovit A.D."/>
            <person name="Santos A.J."/>
        </authorList>
    </citation>
    <scope>NUCLEOTIDE SEQUENCE</scope>
    <source>
        <tissue evidence="2">Shoot tissue taken approximately 20 cm above the soil surface</tissue>
    </source>
</reference>
<dbReference type="EMBL" id="GBRH01267569">
    <property type="protein sequence ID" value="JAD30326.1"/>
    <property type="molecule type" value="Transcribed_RNA"/>
</dbReference>
<accession>A0A0A8YUN8</accession>
<dbReference type="PANTHER" id="PTHR33411">
    <property type="entry name" value="OS08G0392500 PROTEIN"/>
    <property type="match status" value="1"/>
</dbReference>
<dbReference type="InterPro" id="IPR004252">
    <property type="entry name" value="Probable_transposase_24"/>
</dbReference>
<dbReference type="PANTHER" id="PTHR33411:SF10">
    <property type="entry name" value="OS08G0392500 PROTEIN"/>
    <property type="match status" value="1"/>
</dbReference>
<name>A0A0A8YUN8_ARUDO</name>
<evidence type="ECO:0000313" key="2">
    <source>
        <dbReference type="EMBL" id="JAD30326.1"/>
    </source>
</evidence>
<dbReference type="AlphaFoldDB" id="A0A0A8YUN8"/>